<organism evidence="1 2">
    <name type="scientific">Nocardia arthritidis</name>
    <dbReference type="NCBI Taxonomy" id="228602"/>
    <lineage>
        <taxon>Bacteria</taxon>
        <taxon>Bacillati</taxon>
        <taxon>Actinomycetota</taxon>
        <taxon>Actinomycetes</taxon>
        <taxon>Mycobacteriales</taxon>
        <taxon>Nocardiaceae</taxon>
        <taxon>Nocardia</taxon>
    </lineage>
</organism>
<dbReference type="KEGG" id="nah:F5544_18550"/>
<reference evidence="1 2" key="1">
    <citation type="journal article" date="2019" name="ACS Chem. Biol.">
        <title>Identification and Mobilization of a Cryptic Antibiotic Biosynthesis Gene Locus from a Human-Pathogenic Nocardia Isolate.</title>
        <authorList>
            <person name="Herisse M."/>
            <person name="Ishida K."/>
            <person name="Porter J.L."/>
            <person name="Howden B."/>
            <person name="Hertweck C."/>
            <person name="Stinear T.P."/>
            <person name="Pidot S.J."/>
        </authorList>
    </citation>
    <scope>NUCLEOTIDE SEQUENCE [LARGE SCALE GENOMIC DNA]</scope>
    <source>
        <strain evidence="1 2">AUSMDU00012717</strain>
    </source>
</reference>
<evidence type="ECO:0000313" key="2">
    <source>
        <dbReference type="Proteomes" id="UP000503540"/>
    </source>
</evidence>
<name>A0A6G9YEF9_9NOCA</name>
<gene>
    <name evidence="1" type="ORF">F5544_18550</name>
</gene>
<sequence length="45" mass="5038">MSRFLTMPNVGPLIPELLARISGEEYWSSDGPKVLPRLRIVPDDA</sequence>
<dbReference type="RefSeq" id="WP_167474374.1">
    <property type="nucleotide sequence ID" value="NZ_CP046172.1"/>
</dbReference>
<dbReference type="AlphaFoldDB" id="A0A6G9YEF9"/>
<accession>A0A6G9YEF9</accession>
<protein>
    <submittedName>
        <fullName evidence="1">Uncharacterized protein</fullName>
    </submittedName>
</protein>
<proteinExistence type="predicted"/>
<dbReference type="EMBL" id="CP046172">
    <property type="protein sequence ID" value="QIS11582.1"/>
    <property type="molecule type" value="Genomic_DNA"/>
</dbReference>
<keyword evidence="2" id="KW-1185">Reference proteome</keyword>
<dbReference type="Proteomes" id="UP000503540">
    <property type="component" value="Chromosome"/>
</dbReference>
<evidence type="ECO:0000313" key="1">
    <source>
        <dbReference type="EMBL" id="QIS11582.1"/>
    </source>
</evidence>